<evidence type="ECO:0000313" key="2">
    <source>
        <dbReference type="EMBL" id="KAK8082174.1"/>
    </source>
</evidence>
<evidence type="ECO:0000313" key="3">
    <source>
        <dbReference type="Proteomes" id="UP001446871"/>
    </source>
</evidence>
<name>A0ABR1WJ57_9PEZI</name>
<dbReference type="Proteomes" id="UP001446871">
    <property type="component" value="Unassembled WGS sequence"/>
</dbReference>
<sequence>MPRDANQRRHVPDRGELRVSRQEPAQRDGHCWLHSLDHLRTLAGPFLATQGHAFCHHCELPGPYLSRLRLASVSPWSIVYTLLRSAFVKPLVQLDSDGETRGDFAPSSNSNSNEYSDNGVVNLSYNFAPAAASTLRIPSDTIVICFTDALFFPNPQRGKGTALEAVQLVSMGFVLCRLHQVCCSRLPTFAHSMYLS</sequence>
<protein>
    <submittedName>
        <fullName evidence="2">Sulfate permease</fullName>
    </submittedName>
</protein>
<dbReference type="EMBL" id="JAQQWM010000001">
    <property type="protein sequence ID" value="KAK8082174.1"/>
    <property type="molecule type" value="Genomic_DNA"/>
</dbReference>
<evidence type="ECO:0000256" key="1">
    <source>
        <dbReference type="SAM" id="MobiDB-lite"/>
    </source>
</evidence>
<accession>A0ABR1WJ57</accession>
<gene>
    <name evidence="2" type="ORF">PG996_000955</name>
</gene>
<keyword evidence="3" id="KW-1185">Reference proteome</keyword>
<comment type="caution">
    <text evidence="2">The sequence shown here is derived from an EMBL/GenBank/DDBJ whole genome shotgun (WGS) entry which is preliminary data.</text>
</comment>
<reference evidence="2 3" key="1">
    <citation type="submission" date="2023-01" db="EMBL/GenBank/DDBJ databases">
        <title>Analysis of 21 Apiospora genomes using comparative genomics revels a genus with tremendous synthesis potential of carbohydrate active enzymes and secondary metabolites.</title>
        <authorList>
            <person name="Sorensen T."/>
        </authorList>
    </citation>
    <scope>NUCLEOTIDE SEQUENCE [LARGE SCALE GENOMIC DNA]</scope>
    <source>
        <strain evidence="2 3">CBS 83171</strain>
    </source>
</reference>
<proteinExistence type="predicted"/>
<feature type="region of interest" description="Disordered" evidence="1">
    <location>
        <begin position="1"/>
        <end position="22"/>
    </location>
</feature>
<organism evidence="2 3">
    <name type="scientific">Apiospora saccharicola</name>
    <dbReference type="NCBI Taxonomy" id="335842"/>
    <lineage>
        <taxon>Eukaryota</taxon>
        <taxon>Fungi</taxon>
        <taxon>Dikarya</taxon>
        <taxon>Ascomycota</taxon>
        <taxon>Pezizomycotina</taxon>
        <taxon>Sordariomycetes</taxon>
        <taxon>Xylariomycetidae</taxon>
        <taxon>Amphisphaeriales</taxon>
        <taxon>Apiosporaceae</taxon>
        <taxon>Apiospora</taxon>
    </lineage>
</organism>